<name>A0A9W4NIA2_9EURO</name>
<keyword evidence="3" id="KW-1185">Reference proteome</keyword>
<feature type="region of interest" description="Disordered" evidence="1">
    <location>
        <begin position="165"/>
        <end position="290"/>
    </location>
</feature>
<proteinExistence type="predicted"/>
<accession>A0A9W4NIA2</accession>
<reference evidence="2" key="1">
    <citation type="submission" date="2021-07" db="EMBL/GenBank/DDBJ databases">
        <authorList>
            <person name="Branca A.L. A."/>
        </authorList>
    </citation>
    <scope>NUCLEOTIDE SEQUENCE</scope>
</reference>
<gene>
    <name evidence="2" type="ORF">PSALAMII_LOCUS5852</name>
</gene>
<feature type="compositionally biased region" description="Basic and acidic residues" evidence="1">
    <location>
        <begin position="172"/>
        <end position="240"/>
    </location>
</feature>
<organism evidence="2 3">
    <name type="scientific">Penicillium salamii</name>
    <dbReference type="NCBI Taxonomy" id="1612424"/>
    <lineage>
        <taxon>Eukaryota</taxon>
        <taxon>Fungi</taxon>
        <taxon>Dikarya</taxon>
        <taxon>Ascomycota</taxon>
        <taxon>Pezizomycotina</taxon>
        <taxon>Eurotiomycetes</taxon>
        <taxon>Eurotiomycetidae</taxon>
        <taxon>Eurotiales</taxon>
        <taxon>Aspergillaceae</taxon>
        <taxon>Penicillium</taxon>
    </lineage>
</organism>
<evidence type="ECO:0000313" key="2">
    <source>
        <dbReference type="EMBL" id="CAG8382201.1"/>
    </source>
</evidence>
<comment type="caution">
    <text evidence="2">The sequence shown here is derived from an EMBL/GenBank/DDBJ whole genome shotgun (WGS) entry which is preliminary data.</text>
</comment>
<dbReference type="AlphaFoldDB" id="A0A9W4NIA2"/>
<evidence type="ECO:0000256" key="1">
    <source>
        <dbReference type="SAM" id="MobiDB-lite"/>
    </source>
</evidence>
<evidence type="ECO:0000313" key="3">
    <source>
        <dbReference type="Proteomes" id="UP001152649"/>
    </source>
</evidence>
<dbReference type="EMBL" id="CAJVPG010000243">
    <property type="protein sequence ID" value="CAG8382201.1"/>
    <property type="molecule type" value="Genomic_DNA"/>
</dbReference>
<protein>
    <submittedName>
        <fullName evidence="2">Uncharacterized protein</fullName>
    </submittedName>
</protein>
<feature type="compositionally biased region" description="Basic and acidic residues" evidence="1">
    <location>
        <begin position="269"/>
        <end position="282"/>
    </location>
</feature>
<dbReference type="OrthoDB" id="4354339at2759"/>
<sequence length="313" mass="36373">MTYHLLCRWQTELEFFLYQFCKTSAPGLIDDCHWSCPEAAELTRLSEEITEFFCFHHKTIFKECGISEQERESFCCELQEIRQIRHFAVHRVDVNAATTKKYAKYALNVLSTIKRLGGQDFEKDHGEAVCPVPFSSHYDNRSPRYELQLDRFVNSFWETEGHLVSQTSSHDYPSRHTEHHIEHNSREAEGARLRETQRAEHSQKQQDDTQPKKAKQAEHSQKQQDDTQPKKAKQAEHSQKQQDGTQPKKAKQAEHSQKQQDGTQPKKAKQAEHSQKQQGESRPKKHVSTVNIQKLCASSNIYKGESKTRTHTT</sequence>
<dbReference type="Proteomes" id="UP001152649">
    <property type="component" value="Unassembled WGS sequence"/>
</dbReference>